<protein>
    <recommendedName>
        <fullName evidence="1">SnoaL-like domain-containing protein</fullName>
    </recommendedName>
</protein>
<gene>
    <name evidence="2" type="ORF">GCM10009550_44130</name>
</gene>
<dbReference type="Pfam" id="PF13577">
    <property type="entry name" value="SnoaL_4"/>
    <property type="match status" value="1"/>
</dbReference>
<reference evidence="3" key="1">
    <citation type="journal article" date="2019" name="Int. J. Syst. Evol. Microbiol.">
        <title>The Global Catalogue of Microorganisms (GCM) 10K type strain sequencing project: providing services to taxonomists for standard genome sequencing and annotation.</title>
        <authorList>
            <consortium name="The Broad Institute Genomics Platform"/>
            <consortium name="The Broad Institute Genome Sequencing Center for Infectious Disease"/>
            <person name="Wu L."/>
            <person name="Ma J."/>
        </authorList>
    </citation>
    <scope>NUCLEOTIDE SEQUENCE [LARGE SCALE GENOMIC DNA]</scope>
    <source>
        <strain evidence="3">JCM 10696</strain>
    </source>
</reference>
<accession>A0ABP4BYG5</accession>
<evidence type="ECO:0000313" key="3">
    <source>
        <dbReference type="Proteomes" id="UP001500665"/>
    </source>
</evidence>
<dbReference type="InterPro" id="IPR032710">
    <property type="entry name" value="NTF2-like_dom_sf"/>
</dbReference>
<dbReference type="SUPFAM" id="SSF54427">
    <property type="entry name" value="NTF2-like"/>
    <property type="match status" value="1"/>
</dbReference>
<sequence length="135" mass="14308">MTALSPADEIRNLMARFAFLADGAPDLGPLLELLTEDAEWVVGDAATTGRAAIGERLGRSRAAGVAGPGSGTRHLITTLEVTPTGEDAATARSYWLLVAGGDTTACRMVGEYHDTLRRTPDGWRISRRKVVVTTA</sequence>
<dbReference type="Gene3D" id="3.10.450.50">
    <property type="match status" value="1"/>
</dbReference>
<evidence type="ECO:0000259" key="1">
    <source>
        <dbReference type="Pfam" id="PF13577"/>
    </source>
</evidence>
<keyword evidence="3" id="KW-1185">Reference proteome</keyword>
<comment type="caution">
    <text evidence="2">The sequence shown here is derived from an EMBL/GenBank/DDBJ whole genome shotgun (WGS) entry which is preliminary data.</text>
</comment>
<organism evidence="2 3">
    <name type="scientific">Actinocorallia libanotica</name>
    <dbReference type="NCBI Taxonomy" id="46162"/>
    <lineage>
        <taxon>Bacteria</taxon>
        <taxon>Bacillati</taxon>
        <taxon>Actinomycetota</taxon>
        <taxon>Actinomycetes</taxon>
        <taxon>Streptosporangiales</taxon>
        <taxon>Thermomonosporaceae</taxon>
        <taxon>Actinocorallia</taxon>
    </lineage>
</organism>
<evidence type="ECO:0000313" key="2">
    <source>
        <dbReference type="EMBL" id="GAA0957160.1"/>
    </source>
</evidence>
<dbReference type="RefSeq" id="WP_344242791.1">
    <property type="nucleotide sequence ID" value="NZ_BAAAHH010000018.1"/>
</dbReference>
<dbReference type="InterPro" id="IPR037401">
    <property type="entry name" value="SnoaL-like"/>
</dbReference>
<name>A0ABP4BYG5_9ACTN</name>
<feature type="domain" description="SnoaL-like" evidence="1">
    <location>
        <begin position="7"/>
        <end position="129"/>
    </location>
</feature>
<dbReference type="EMBL" id="BAAAHH010000018">
    <property type="protein sequence ID" value="GAA0957160.1"/>
    <property type="molecule type" value="Genomic_DNA"/>
</dbReference>
<dbReference type="Proteomes" id="UP001500665">
    <property type="component" value="Unassembled WGS sequence"/>
</dbReference>
<dbReference type="CDD" id="cd00531">
    <property type="entry name" value="NTF2_like"/>
    <property type="match status" value="1"/>
</dbReference>
<proteinExistence type="predicted"/>